<proteinExistence type="predicted"/>
<comment type="caution">
    <text evidence="2">The sequence shown here is derived from an EMBL/GenBank/DDBJ whole genome shotgun (WGS) entry which is preliminary data.</text>
</comment>
<gene>
    <name evidence="2" type="ORF">PCASD_07109</name>
</gene>
<evidence type="ECO:0000313" key="2">
    <source>
        <dbReference type="EMBL" id="PLW44790.1"/>
    </source>
</evidence>
<dbReference type="AlphaFoldDB" id="A0A2N5V466"/>
<dbReference type="Proteomes" id="UP000235392">
    <property type="component" value="Unassembled WGS sequence"/>
</dbReference>
<feature type="compositionally biased region" description="Basic and acidic residues" evidence="1">
    <location>
        <begin position="319"/>
        <end position="333"/>
    </location>
</feature>
<dbReference type="EMBL" id="PGCI01000054">
    <property type="protein sequence ID" value="PLW44790.1"/>
    <property type="molecule type" value="Genomic_DNA"/>
</dbReference>
<reference evidence="2 3" key="1">
    <citation type="submission" date="2017-11" db="EMBL/GenBank/DDBJ databases">
        <title>De novo assembly and phasing of dikaryotic genomes from two isolates of Puccinia coronata f. sp. avenae, the causal agent of oat crown rust.</title>
        <authorList>
            <person name="Miller M.E."/>
            <person name="Zhang Y."/>
            <person name="Omidvar V."/>
            <person name="Sperschneider J."/>
            <person name="Schwessinger B."/>
            <person name="Raley C."/>
            <person name="Palmer J.M."/>
            <person name="Garnica D."/>
            <person name="Upadhyaya N."/>
            <person name="Rathjen J."/>
            <person name="Taylor J.M."/>
            <person name="Park R.F."/>
            <person name="Dodds P.N."/>
            <person name="Hirsch C.D."/>
            <person name="Kianian S.F."/>
            <person name="Figueroa M."/>
        </authorList>
    </citation>
    <scope>NUCLEOTIDE SEQUENCE [LARGE SCALE GENOMIC DNA]</scope>
    <source>
        <strain evidence="2">12SD80</strain>
    </source>
</reference>
<evidence type="ECO:0000313" key="3">
    <source>
        <dbReference type="Proteomes" id="UP000235392"/>
    </source>
</evidence>
<name>A0A2N5V466_9BASI</name>
<sequence length="347" mass="38391">MSRKLQMNRYLSGHQRDPKMLLPAVIFHLIIQLELSFKATALPSIRPSLPPFWDDSSQAAVSQFPNSMANALDDRNIDGYLPANKRVAPWSSSLNIGSEQQYHDHGPGKRLKIIPEAGAESWTASRLAPENAGYLQGSSIYPSQMPGVYHGALDQQGEVYPQENVPPLKAIYPTSLLPLPQSYIPVLNLLPNSGPSYDWAETSSQIHSGVSGPSAVGLDEFPTNLQSSSSHHHANLNYFSELKRILEVDSIDDKGGSLSHDTTPELTSDNGFNSMLSYKLSERSFYNQSQESSFLGHFQEGLHLPAPSEYGKSNSFGEQAEKPFENPFQEEGKSKKENSNFCLFFIS</sequence>
<accession>A0A2N5V466</accession>
<evidence type="ECO:0000256" key="1">
    <source>
        <dbReference type="SAM" id="MobiDB-lite"/>
    </source>
</evidence>
<organism evidence="2 3">
    <name type="scientific">Puccinia coronata f. sp. avenae</name>
    <dbReference type="NCBI Taxonomy" id="200324"/>
    <lineage>
        <taxon>Eukaryota</taxon>
        <taxon>Fungi</taxon>
        <taxon>Dikarya</taxon>
        <taxon>Basidiomycota</taxon>
        <taxon>Pucciniomycotina</taxon>
        <taxon>Pucciniomycetes</taxon>
        <taxon>Pucciniales</taxon>
        <taxon>Pucciniaceae</taxon>
        <taxon>Puccinia</taxon>
    </lineage>
</organism>
<feature type="region of interest" description="Disordered" evidence="1">
    <location>
        <begin position="307"/>
        <end position="333"/>
    </location>
</feature>
<protein>
    <submittedName>
        <fullName evidence="2">Uncharacterized protein</fullName>
    </submittedName>
</protein>